<dbReference type="PANTHER" id="PTHR43581:SF4">
    <property type="entry name" value="ATP_GTP PHOSPHATASE"/>
    <property type="match status" value="1"/>
</dbReference>
<gene>
    <name evidence="3" type="ORF">ADM99_14630</name>
</gene>
<dbReference type="AlphaFoldDB" id="A0A0P6WNJ4"/>
<dbReference type="InterPro" id="IPR041685">
    <property type="entry name" value="AAA_GajA/Old/RecF-like"/>
</dbReference>
<feature type="domain" description="Endonuclease GajA/Old nuclease/RecF-like AAA" evidence="1">
    <location>
        <begin position="1"/>
        <end position="63"/>
    </location>
</feature>
<name>A0A0P6WNJ4_9CHLR</name>
<evidence type="ECO:0000259" key="1">
    <source>
        <dbReference type="Pfam" id="PF13175"/>
    </source>
</evidence>
<dbReference type="EMBL" id="LGCK01000014">
    <property type="protein sequence ID" value="KPL70387.1"/>
    <property type="molecule type" value="Genomic_DNA"/>
</dbReference>
<dbReference type="Gene3D" id="3.40.50.300">
    <property type="entry name" value="P-loop containing nucleotide triphosphate hydrolases"/>
    <property type="match status" value="1"/>
</dbReference>
<dbReference type="Proteomes" id="UP000050430">
    <property type="component" value="Unassembled WGS sequence"/>
</dbReference>
<dbReference type="InterPro" id="IPR051396">
    <property type="entry name" value="Bact_Antivir_Def_Nuclease"/>
</dbReference>
<feature type="domain" description="OLD protein-like TOPRIM" evidence="2">
    <location>
        <begin position="417"/>
        <end position="472"/>
    </location>
</feature>
<evidence type="ECO:0000259" key="2">
    <source>
        <dbReference type="Pfam" id="PF20469"/>
    </source>
</evidence>
<sequence length="608" mass="70364">MQLITIEIKNFRCLKDVKIPFRELTVLIGENDAGKSTVLDLLDLILNEHQPEDSDYYYFDEGNGNPESRADEIEAVLTFHPYNGQTISQEFLSSDGFFRLKKRFTRLSGETWYNGRCYEQEILNQDLTSLRVADLDAIIQEIGIVVGGRLNKDEKIQRIEDYKQHTPFHDAWVTTTPAALREFLPRFERYRSLDYQDPTNVVMKTLRTVYESKIFETDENGTRQPIASLRDLKSDIETELNRKVSELLGYVQRYNQRVQRVEFNPTIDFSGGLKSGQFSIDDGRGFHWLNKCGDGTKRRLLMAFFDWEREIFGQQQTRPLLRGYDEPDVNLHYEAQRHMYRTIRDIVYQEKSRIQVIVCTHSLTMIDHAPATSINLLRLCECGMTSVNYLDTLEDQDVEDFLVNLAAELGITNSILFYERCYIIIEGPTEENALPIFYHRLYGHSMIEDGIRLINIEGNGGKKGLLKLLGKNRQQLTIAFLDSDTQTNQDFINAGFTRDQGDDYLILIGHKEFEDAFSDESICSCLNLVWPRIDNKPWAPEHLSGIRNEPNKKFSERLMRLIYQNGGSDVPNTKPVYGQKLASICPLEMIPERVIHLFNRAREIARVG</sequence>
<dbReference type="Pfam" id="PF20469">
    <property type="entry name" value="OLD-like_TOPRIM"/>
    <property type="match status" value="1"/>
</dbReference>
<keyword evidence="4" id="KW-1185">Reference proteome</keyword>
<dbReference type="SUPFAM" id="SSF52540">
    <property type="entry name" value="P-loop containing nucleoside triphosphate hydrolases"/>
    <property type="match status" value="1"/>
</dbReference>
<feature type="domain" description="Endonuclease GajA/Old nuclease/RecF-like AAA" evidence="1">
    <location>
        <begin position="215"/>
        <end position="366"/>
    </location>
</feature>
<comment type="caution">
    <text evidence="3">The sequence shown here is derived from an EMBL/GenBank/DDBJ whole genome shotgun (WGS) entry which is preliminary data.</text>
</comment>
<protein>
    <recommendedName>
        <fullName evidence="5">AAA domain-containing protein</fullName>
    </recommendedName>
</protein>
<dbReference type="STRING" id="229920.ADM99_14630"/>
<evidence type="ECO:0008006" key="5">
    <source>
        <dbReference type="Google" id="ProtNLM"/>
    </source>
</evidence>
<dbReference type="Pfam" id="PF13175">
    <property type="entry name" value="AAA_15"/>
    <property type="match status" value="2"/>
</dbReference>
<dbReference type="InterPro" id="IPR027417">
    <property type="entry name" value="P-loop_NTPase"/>
</dbReference>
<dbReference type="PANTHER" id="PTHR43581">
    <property type="entry name" value="ATP/GTP PHOSPHATASE"/>
    <property type="match status" value="1"/>
</dbReference>
<evidence type="ECO:0000313" key="3">
    <source>
        <dbReference type="EMBL" id="KPL70387.1"/>
    </source>
</evidence>
<evidence type="ECO:0000313" key="4">
    <source>
        <dbReference type="Proteomes" id="UP000050430"/>
    </source>
</evidence>
<accession>A0A0P6WNJ4</accession>
<dbReference type="OrthoDB" id="9810873at2"/>
<dbReference type="RefSeq" id="WP_062422267.1">
    <property type="nucleotide sequence ID" value="NZ_BBYA01000010.1"/>
</dbReference>
<dbReference type="InterPro" id="IPR034139">
    <property type="entry name" value="TOPRIM_OLD"/>
</dbReference>
<organism evidence="3 4">
    <name type="scientific">Leptolinea tardivitalis</name>
    <dbReference type="NCBI Taxonomy" id="229920"/>
    <lineage>
        <taxon>Bacteria</taxon>
        <taxon>Bacillati</taxon>
        <taxon>Chloroflexota</taxon>
        <taxon>Anaerolineae</taxon>
        <taxon>Anaerolineales</taxon>
        <taxon>Anaerolineaceae</taxon>
        <taxon>Leptolinea</taxon>
    </lineage>
</organism>
<proteinExistence type="predicted"/>
<reference evidence="3 4" key="1">
    <citation type="submission" date="2015-07" db="EMBL/GenBank/DDBJ databases">
        <title>Genome sequence of Leptolinea tardivitalis DSM 16556.</title>
        <authorList>
            <person name="Hemp J."/>
            <person name="Ward L.M."/>
            <person name="Pace L.A."/>
            <person name="Fischer W.W."/>
        </authorList>
    </citation>
    <scope>NUCLEOTIDE SEQUENCE [LARGE SCALE GENOMIC DNA]</scope>
    <source>
        <strain evidence="3 4">YMTK-2</strain>
    </source>
</reference>